<dbReference type="SUPFAM" id="SSF81301">
    <property type="entry name" value="Nucleotidyltransferase"/>
    <property type="match status" value="1"/>
</dbReference>
<comment type="function">
    <text evidence="2">Functions as a ribosomal silencing factor. Interacts with ribosomal protein uL14 (rplN), blocking formation of intersubunit bridge B8. Prevents association of the 30S and 50S ribosomal subunits and the formation of functional ribosomes, thus repressing translation.</text>
</comment>
<reference evidence="4" key="1">
    <citation type="submission" date="2017-04" db="EMBL/GenBank/DDBJ databases">
        <authorList>
            <person name="Varghese N."/>
            <person name="Submissions S."/>
        </authorList>
    </citation>
    <scope>NUCLEOTIDE SEQUENCE [LARGE SCALE GENOMIC DNA]</scope>
    <source>
        <strain evidence="4">USBA 82</strain>
    </source>
</reference>
<dbReference type="OrthoDB" id="9793681at2"/>
<comment type="similarity">
    <text evidence="1 2">Belongs to the Iojap/RsfS family.</text>
</comment>
<organism evidence="3 4">
    <name type="scientific">Dethiosulfovibrio salsuginis</name>
    <dbReference type="NCBI Taxonomy" id="561720"/>
    <lineage>
        <taxon>Bacteria</taxon>
        <taxon>Thermotogati</taxon>
        <taxon>Synergistota</taxon>
        <taxon>Synergistia</taxon>
        <taxon>Synergistales</taxon>
        <taxon>Dethiosulfovibrionaceae</taxon>
        <taxon>Dethiosulfovibrio</taxon>
    </lineage>
</organism>
<protein>
    <recommendedName>
        <fullName evidence="2">Ribosomal silencing factor RsfS</fullName>
    </recommendedName>
</protein>
<dbReference type="GO" id="GO:0017148">
    <property type="term" value="P:negative regulation of translation"/>
    <property type="evidence" value="ECO:0007669"/>
    <property type="project" value="UniProtKB-UniRule"/>
</dbReference>
<keyword evidence="2" id="KW-0963">Cytoplasm</keyword>
<sequence>MEYSNVAQSVAEAISSKRGQDVVMVDVQEASTIASEFVVATANSDVHMGTLCNEAEDALDKLGVKYSREGQNSSMWRLIDAGDVLIHIFSSKGREFYNLDRIWGDRPVKRFENID</sequence>
<dbReference type="AlphaFoldDB" id="A0A1X7I2U7"/>
<dbReference type="RefSeq" id="WP_085543348.1">
    <property type="nucleotide sequence ID" value="NZ_FXBB01000001.1"/>
</dbReference>
<dbReference type="InterPro" id="IPR004394">
    <property type="entry name" value="Iojap/RsfS/C7orf30"/>
</dbReference>
<comment type="subunit">
    <text evidence="2">Interacts with ribosomal protein uL14 (rplN).</text>
</comment>
<keyword evidence="4" id="KW-1185">Reference proteome</keyword>
<dbReference type="GO" id="GO:0005737">
    <property type="term" value="C:cytoplasm"/>
    <property type="evidence" value="ECO:0007669"/>
    <property type="project" value="UniProtKB-SubCell"/>
</dbReference>
<dbReference type="NCBIfam" id="TIGR00090">
    <property type="entry name" value="rsfS_iojap_ybeB"/>
    <property type="match status" value="1"/>
</dbReference>
<dbReference type="PANTHER" id="PTHR21043:SF0">
    <property type="entry name" value="MITOCHONDRIAL ASSEMBLY OF RIBOSOMAL LARGE SUBUNIT PROTEIN 1"/>
    <property type="match status" value="1"/>
</dbReference>
<dbReference type="EMBL" id="FXBB01000001">
    <property type="protein sequence ID" value="SMG08667.1"/>
    <property type="molecule type" value="Genomic_DNA"/>
</dbReference>
<name>A0A1X7I2U7_9BACT</name>
<dbReference type="Pfam" id="PF02410">
    <property type="entry name" value="RsfS"/>
    <property type="match status" value="1"/>
</dbReference>
<evidence type="ECO:0000256" key="1">
    <source>
        <dbReference type="ARBA" id="ARBA00010574"/>
    </source>
</evidence>
<dbReference type="PANTHER" id="PTHR21043">
    <property type="entry name" value="IOJAP SUPERFAMILY ORTHOLOG"/>
    <property type="match status" value="1"/>
</dbReference>
<dbReference type="HAMAP" id="MF_01477">
    <property type="entry name" value="Iojap_RsfS"/>
    <property type="match status" value="1"/>
</dbReference>
<dbReference type="Proteomes" id="UP000193355">
    <property type="component" value="Unassembled WGS sequence"/>
</dbReference>
<dbReference type="InterPro" id="IPR043519">
    <property type="entry name" value="NT_sf"/>
</dbReference>
<accession>A0A1X7I2U7</accession>
<dbReference type="Gene3D" id="3.30.460.10">
    <property type="entry name" value="Beta Polymerase, domain 2"/>
    <property type="match status" value="1"/>
</dbReference>
<dbReference type="STRING" id="561720.SAMN06275492_10146"/>
<proteinExistence type="inferred from homology"/>
<evidence type="ECO:0000313" key="4">
    <source>
        <dbReference type="Proteomes" id="UP000193355"/>
    </source>
</evidence>
<dbReference type="GO" id="GO:0043023">
    <property type="term" value="F:ribosomal large subunit binding"/>
    <property type="evidence" value="ECO:0007669"/>
    <property type="project" value="TreeGrafter"/>
</dbReference>
<evidence type="ECO:0000256" key="2">
    <source>
        <dbReference type="HAMAP-Rule" id="MF_01477"/>
    </source>
</evidence>
<gene>
    <name evidence="2" type="primary">rsfS</name>
    <name evidence="3" type="ORF">SAMN06275492_10146</name>
</gene>
<keyword evidence="2" id="KW-0810">Translation regulation</keyword>
<dbReference type="GO" id="GO:0042256">
    <property type="term" value="P:cytosolic ribosome assembly"/>
    <property type="evidence" value="ECO:0007669"/>
    <property type="project" value="UniProtKB-UniRule"/>
</dbReference>
<evidence type="ECO:0000313" key="3">
    <source>
        <dbReference type="EMBL" id="SMG08667.1"/>
    </source>
</evidence>
<dbReference type="GO" id="GO:0090071">
    <property type="term" value="P:negative regulation of ribosome biogenesis"/>
    <property type="evidence" value="ECO:0007669"/>
    <property type="project" value="UniProtKB-UniRule"/>
</dbReference>
<comment type="subcellular location">
    <subcellularLocation>
        <location evidence="2">Cytoplasm</location>
    </subcellularLocation>
</comment>
<keyword evidence="2" id="KW-0678">Repressor</keyword>